<evidence type="ECO:0000313" key="3">
    <source>
        <dbReference type="Proteomes" id="UP000299102"/>
    </source>
</evidence>
<evidence type="ECO:0000256" key="1">
    <source>
        <dbReference type="SAM" id="MobiDB-lite"/>
    </source>
</evidence>
<protein>
    <submittedName>
        <fullName evidence="2">Uncharacterized protein</fullName>
    </submittedName>
</protein>
<feature type="region of interest" description="Disordered" evidence="1">
    <location>
        <begin position="41"/>
        <end position="61"/>
    </location>
</feature>
<sequence>MSERPWEVVVHYFSHSSIYSTPSIEYHLPFRSSLQRTSDSSGVVNIHRHRKPVGRAAAPPARPRGVQVSVYISVNRNVSRETHAADGPSVYLAYPFITTSTSLVTPVRHDGRKEAR</sequence>
<keyword evidence="3" id="KW-1185">Reference proteome</keyword>
<reference evidence="2 3" key="1">
    <citation type="journal article" date="2019" name="Commun. Biol.">
        <title>The bagworm genome reveals a unique fibroin gene that provides high tensile strength.</title>
        <authorList>
            <person name="Kono N."/>
            <person name="Nakamura H."/>
            <person name="Ohtoshi R."/>
            <person name="Tomita M."/>
            <person name="Numata K."/>
            <person name="Arakawa K."/>
        </authorList>
    </citation>
    <scope>NUCLEOTIDE SEQUENCE [LARGE SCALE GENOMIC DNA]</scope>
</reference>
<dbReference type="Proteomes" id="UP000299102">
    <property type="component" value="Unassembled WGS sequence"/>
</dbReference>
<comment type="caution">
    <text evidence="2">The sequence shown here is derived from an EMBL/GenBank/DDBJ whole genome shotgun (WGS) entry which is preliminary data.</text>
</comment>
<evidence type="ECO:0000313" key="2">
    <source>
        <dbReference type="EMBL" id="GBP55385.1"/>
    </source>
</evidence>
<accession>A0A4C1WZA2</accession>
<name>A0A4C1WZA2_EUMVA</name>
<dbReference type="EMBL" id="BGZK01000667">
    <property type="protein sequence ID" value="GBP55385.1"/>
    <property type="molecule type" value="Genomic_DNA"/>
</dbReference>
<dbReference type="AlphaFoldDB" id="A0A4C1WZA2"/>
<gene>
    <name evidence="2" type="ORF">EVAR_45707_1</name>
</gene>
<proteinExistence type="predicted"/>
<organism evidence="2 3">
    <name type="scientific">Eumeta variegata</name>
    <name type="common">Bagworm moth</name>
    <name type="synonym">Eumeta japonica</name>
    <dbReference type="NCBI Taxonomy" id="151549"/>
    <lineage>
        <taxon>Eukaryota</taxon>
        <taxon>Metazoa</taxon>
        <taxon>Ecdysozoa</taxon>
        <taxon>Arthropoda</taxon>
        <taxon>Hexapoda</taxon>
        <taxon>Insecta</taxon>
        <taxon>Pterygota</taxon>
        <taxon>Neoptera</taxon>
        <taxon>Endopterygota</taxon>
        <taxon>Lepidoptera</taxon>
        <taxon>Glossata</taxon>
        <taxon>Ditrysia</taxon>
        <taxon>Tineoidea</taxon>
        <taxon>Psychidae</taxon>
        <taxon>Oiketicinae</taxon>
        <taxon>Eumeta</taxon>
    </lineage>
</organism>